<dbReference type="PANTHER" id="PTHR11505">
    <property type="entry name" value="L1 TRANSPOSABLE ELEMENT-RELATED"/>
    <property type="match status" value="1"/>
</dbReference>
<sequence length="165" mass="19015">MATATTKMATTTSKMATAGYKTMTYNPNMQLEMVDNLPPSAEDVEYRLQAQEQAHQDLVDTVKDLQKQVNQQAEKMTDSEDRSRRNNLRIRGIPNNVEISELLDYFQTMVKTVLPRATNMDLLVDRIHRLPKTNKAPVAAPKDTIVRLHFFHVKEEFLRTVRTPR</sequence>
<protein>
    <submittedName>
        <fullName evidence="2">Uncharacterized protein</fullName>
    </submittedName>
</protein>
<evidence type="ECO:0000256" key="1">
    <source>
        <dbReference type="SAM" id="MobiDB-lite"/>
    </source>
</evidence>
<dbReference type="Proteomes" id="UP001295444">
    <property type="component" value="Chromosome 02"/>
</dbReference>
<dbReference type="InterPro" id="IPR004244">
    <property type="entry name" value="Transposase_22"/>
</dbReference>
<keyword evidence="3" id="KW-1185">Reference proteome</keyword>
<feature type="region of interest" description="Disordered" evidence="1">
    <location>
        <begin position="68"/>
        <end position="88"/>
    </location>
</feature>
<evidence type="ECO:0000313" key="3">
    <source>
        <dbReference type="Proteomes" id="UP001295444"/>
    </source>
</evidence>
<proteinExistence type="predicted"/>
<evidence type="ECO:0000313" key="2">
    <source>
        <dbReference type="EMBL" id="CAH2248813.1"/>
    </source>
</evidence>
<organism evidence="2 3">
    <name type="scientific">Pelobates cultripes</name>
    <name type="common">Western spadefoot toad</name>
    <dbReference type="NCBI Taxonomy" id="61616"/>
    <lineage>
        <taxon>Eukaryota</taxon>
        <taxon>Metazoa</taxon>
        <taxon>Chordata</taxon>
        <taxon>Craniata</taxon>
        <taxon>Vertebrata</taxon>
        <taxon>Euteleostomi</taxon>
        <taxon>Amphibia</taxon>
        <taxon>Batrachia</taxon>
        <taxon>Anura</taxon>
        <taxon>Pelobatoidea</taxon>
        <taxon>Pelobatidae</taxon>
        <taxon>Pelobates</taxon>
    </lineage>
</organism>
<name>A0AAD1VT50_PELCU</name>
<dbReference type="Gene3D" id="3.30.70.1820">
    <property type="entry name" value="L1 transposable element, RRM domain"/>
    <property type="match status" value="1"/>
</dbReference>
<dbReference type="AlphaFoldDB" id="A0AAD1VT50"/>
<dbReference type="EMBL" id="OW240913">
    <property type="protein sequence ID" value="CAH2248813.1"/>
    <property type="molecule type" value="Genomic_DNA"/>
</dbReference>
<reference evidence="2" key="1">
    <citation type="submission" date="2022-03" db="EMBL/GenBank/DDBJ databases">
        <authorList>
            <person name="Alioto T."/>
            <person name="Alioto T."/>
            <person name="Gomez Garrido J."/>
        </authorList>
    </citation>
    <scope>NUCLEOTIDE SEQUENCE</scope>
</reference>
<accession>A0AAD1VT50</accession>
<gene>
    <name evidence="2" type="ORF">PECUL_23A053916</name>
</gene>
<feature type="compositionally biased region" description="Basic and acidic residues" evidence="1">
    <location>
        <begin position="75"/>
        <end position="84"/>
    </location>
</feature>